<keyword evidence="1 3" id="KW-0238">DNA-binding</keyword>
<dbReference type="CDD" id="cd06170">
    <property type="entry name" value="LuxR_C_like"/>
    <property type="match status" value="1"/>
</dbReference>
<dbReference type="PRINTS" id="PR00038">
    <property type="entry name" value="HTHLUXR"/>
</dbReference>
<evidence type="ECO:0000313" key="4">
    <source>
        <dbReference type="Proteomes" id="UP001253595"/>
    </source>
</evidence>
<evidence type="ECO:0000313" key="3">
    <source>
        <dbReference type="EMBL" id="MDR7090924.1"/>
    </source>
</evidence>
<dbReference type="Gene3D" id="3.40.50.2300">
    <property type="match status" value="1"/>
</dbReference>
<feature type="domain" description="HTH luxR-type" evidence="2">
    <location>
        <begin position="131"/>
        <end position="196"/>
    </location>
</feature>
<dbReference type="EMBL" id="JAVDVX010000005">
    <property type="protein sequence ID" value="MDR7090924.1"/>
    <property type="molecule type" value="Genomic_DNA"/>
</dbReference>
<dbReference type="InterPro" id="IPR039420">
    <property type="entry name" value="WalR-like"/>
</dbReference>
<accession>A0ABU1V0G0</accession>
<sequence>MSQHLFFSPAEIQSPRWQQAFPAARISNAVPHVNADEFVWLLLRDELSFIQIQSLSAAGARVIAMTAIENTQEARRALEAGASGYVHYLAIPQVLEQVAQVVSAGGMWLGADLMRQLVLATARILPATSAPQADLSLLTSREKAVAELVAAGKSNKEVARDLDITERTVKAHLGSAFEKLQVRDRLQLVLMFSNKSGA</sequence>
<dbReference type="InterPro" id="IPR000792">
    <property type="entry name" value="Tscrpt_reg_LuxR_C"/>
</dbReference>
<dbReference type="GO" id="GO:0003677">
    <property type="term" value="F:DNA binding"/>
    <property type="evidence" value="ECO:0007669"/>
    <property type="project" value="UniProtKB-KW"/>
</dbReference>
<gene>
    <name evidence="3" type="ORF">J2X05_002950</name>
</gene>
<dbReference type="SUPFAM" id="SSF46894">
    <property type="entry name" value="C-terminal effector domain of the bipartite response regulators"/>
    <property type="match status" value="1"/>
</dbReference>
<protein>
    <submittedName>
        <fullName evidence="3">DNA-binding NarL/FixJ family response regulator</fullName>
    </submittedName>
</protein>
<dbReference type="InterPro" id="IPR016032">
    <property type="entry name" value="Sig_transdc_resp-reg_C-effctor"/>
</dbReference>
<dbReference type="SMART" id="SM00421">
    <property type="entry name" value="HTH_LUXR"/>
    <property type="match status" value="1"/>
</dbReference>
<dbReference type="RefSeq" id="WP_310073640.1">
    <property type="nucleotide sequence ID" value="NZ_JAVDVX010000005.1"/>
</dbReference>
<dbReference type="Pfam" id="PF00196">
    <property type="entry name" value="GerE"/>
    <property type="match status" value="1"/>
</dbReference>
<name>A0ABU1V0G0_9GAMM</name>
<evidence type="ECO:0000256" key="1">
    <source>
        <dbReference type="ARBA" id="ARBA00023125"/>
    </source>
</evidence>
<keyword evidence="4" id="KW-1185">Reference proteome</keyword>
<comment type="caution">
    <text evidence="3">The sequence shown here is derived from an EMBL/GenBank/DDBJ whole genome shotgun (WGS) entry which is preliminary data.</text>
</comment>
<evidence type="ECO:0000259" key="2">
    <source>
        <dbReference type="PROSITE" id="PS50043"/>
    </source>
</evidence>
<organism evidence="3 4">
    <name type="scientific">Cellvibrio fibrivorans</name>
    <dbReference type="NCBI Taxonomy" id="126350"/>
    <lineage>
        <taxon>Bacteria</taxon>
        <taxon>Pseudomonadati</taxon>
        <taxon>Pseudomonadota</taxon>
        <taxon>Gammaproteobacteria</taxon>
        <taxon>Cellvibrionales</taxon>
        <taxon>Cellvibrionaceae</taxon>
        <taxon>Cellvibrio</taxon>
    </lineage>
</organism>
<dbReference type="PROSITE" id="PS50043">
    <property type="entry name" value="HTH_LUXR_2"/>
    <property type="match status" value="1"/>
</dbReference>
<dbReference type="PROSITE" id="PS00622">
    <property type="entry name" value="HTH_LUXR_1"/>
    <property type="match status" value="1"/>
</dbReference>
<dbReference type="PANTHER" id="PTHR43214">
    <property type="entry name" value="TWO-COMPONENT RESPONSE REGULATOR"/>
    <property type="match status" value="1"/>
</dbReference>
<dbReference type="PANTHER" id="PTHR43214:SF43">
    <property type="entry name" value="TWO-COMPONENT RESPONSE REGULATOR"/>
    <property type="match status" value="1"/>
</dbReference>
<dbReference type="Proteomes" id="UP001253595">
    <property type="component" value="Unassembled WGS sequence"/>
</dbReference>
<proteinExistence type="predicted"/>
<reference evidence="3 4" key="1">
    <citation type="submission" date="2023-07" db="EMBL/GenBank/DDBJ databases">
        <title>Sorghum-associated microbial communities from plants grown in Nebraska, USA.</title>
        <authorList>
            <person name="Schachtman D."/>
        </authorList>
    </citation>
    <scope>NUCLEOTIDE SEQUENCE [LARGE SCALE GENOMIC DNA]</scope>
    <source>
        <strain evidence="3 4">BE190</strain>
    </source>
</reference>